<keyword evidence="2" id="KW-1133">Transmembrane helix</keyword>
<evidence type="ECO:0000313" key="4">
    <source>
        <dbReference type="Proteomes" id="UP000250235"/>
    </source>
</evidence>
<dbReference type="AlphaFoldDB" id="A0A2Z7CXE5"/>
<dbReference type="EMBL" id="KQ991616">
    <property type="protein sequence ID" value="KZV51483.1"/>
    <property type="molecule type" value="Genomic_DNA"/>
</dbReference>
<reference evidence="3 4" key="1">
    <citation type="journal article" date="2015" name="Proc. Natl. Acad. Sci. U.S.A.">
        <title>The resurrection genome of Boea hygrometrica: A blueprint for survival of dehydration.</title>
        <authorList>
            <person name="Xiao L."/>
            <person name="Yang G."/>
            <person name="Zhang L."/>
            <person name="Yang X."/>
            <person name="Zhao S."/>
            <person name="Ji Z."/>
            <person name="Zhou Q."/>
            <person name="Hu M."/>
            <person name="Wang Y."/>
            <person name="Chen M."/>
            <person name="Xu Y."/>
            <person name="Jin H."/>
            <person name="Xiao X."/>
            <person name="Hu G."/>
            <person name="Bao F."/>
            <person name="Hu Y."/>
            <person name="Wan P."/>
            <person name="Li L."/>
            <person name="Deng X."/>
            <person name="Kuang T."/>
            <person name="Xiang C."/>
            <person name="Zhu J.K."/>
            <person name="Oliver M.J."/>
            <person name="He Y."/>
        </authorList>
    </citation>
    <scope>NUCLEOTIDE SEQUENCE [LARGE SCALE GENOMIC DNA]</scope>
    <source>
        <strain evidence="4">cv. XS01</strain>
    </source>
</reference>
<sequence length="159" mass="17885">MRIRPPEFETSISDVKYHVSLALSVIPRGSWGDVARRFTMIRWAPRRQQGTNLNILCMFSCCYYCVLTVPGSKFLNLLLRPGSGIRIRRCANILCFFGFSRKGVDLVGDLDKRRGKAAMLKEIEEAEAASSEAAAPPTKATKKRKASTPVEKEDRFRVS</sequence>
<protein>
    <submittedName>
        <fullName evidence="3">UDP-glucose flavonoid 3-O-glucosyltransferase 6-like</fullName>
    </submittedName>
</protein>
<evidence type="ECO:0000256" key="1">
    <source>
        <dbReference type="SAM" id="MobiDB-lite"/>
    </source>
</evidence>
<keyword evidence="4" id="KW-1185">Reference proteome</keyword>
<name>A0A2Z7CXE5_9LAMI</name>
<keyword evidence="3" id="KW-0808">Transferase</keyword>
<proteinExistence type="predicted"/>
<feature type="region of interest" description="Disordered" evidence="1">
    <location>
        <begin position="126"/>
        <end position="159"/>
    </location>
</feature>
<feature type="compositionally biased region" description="Low complexity" evidence="1">
    <location>
        <begin position="128"/>
        <end position="139"/>
    </location>
</feature>
<accession>A0A2Z7CXE5</accession>
<evidence type="ECO:0000256" key="2">
    <source>
        <dbReference type="SAM" id="Phobius"/>
    </source>
</evidence>
<organism evidence="3 4">
    <name type="scientific">Dorcoceras hygrometricum</name>
    <dbReference type="NCBI Taxonomy" id="472368"/>
    <lineage>
        <taxon>Eukaryota</taxon>
        <taxon>Viridiplantae</taxon>
        <taxon>Streptophyta</taxon>
        <taxon>Embryophyta</taxon>
        <taxon>Tracheophyta</taxon>
        <taxon>Spermatophyta</taxon>
        <taxon>Magnoliopsida</taxon>
        <taxon>eudicotyledons</taxon>
        <taxon>Gunneridae</taxon>
        <taxon>Pentapetalae</taxon>
        <taxon>asterids</taxon>
        <taxon>lamiids</taxon>
        <taxon>Lamiales</taxon>
        <taxon>Gesneriaceae</taxon>
        <taxon>Didymocarpoideae</taxon>
        <taxon>Trichosporeae</taxon>
        <taxon>Loxocarpinae</taxon>
        <taxon>Dorcoceras</taxon>
    </lineage>
</organism>
<dbReference type="Proteomes" id="UP000250235">
    <property type="component" value="Unassembled WGS sequence"/>
</dbReference>
<gene>
    <name evidence="3" type="ORF">F511_06951</name>
</gene>
<keyword evidence="2" id="KW-0472">Membrane</keyword>
<feature type="compositionally biased region" description="Basic and acidic residues" evidence="1">
    <location>
        <begin position="150"/>
        <end position="159"/>
    </location>
</feature>
<feature type="transmembrane region" description="Helical" evidence="2">
    <location>
        <begin position="53"/>
        <end position="79"/>
    </location>
</feature>
<keyword evidence="2" id="KW-0812">Transmembrane</keyword>
<dbReference type="GO" id="GO:0016740">
    <property type="term" value="F:transferase activity"/>
    <property type="evidence" value="ECO:0007669"/>
    <property type="project" value="UniProtKB-KW"/>
</dbReference>
<evidence type="ECO:0000313" key="3">
    <source>
        <dbReference type="EMBL" id="KZV51483.1"/>
    </source>
</evidence>